<reference evidence="3" key="2">
    <citation type="journal article" date="2023" name="BMC Genomics">
        <title>Pest status, molecular evolution, and epigenetic factors derived from the genome assembly of Frankliniella fusca, a thysanopteran phytovirus vector.</title>
        <authorList>
            <person name="Catto M.A."/>
            <person name="Labadie P.E."/>
            <person name="Jacobson A.L."/>
            <person name="Kennedy G.G."/>
            <person name="Srinivasan R."/>
            <person name="Hunt B.G."/>
        </authorList>
    </citation>
    <scope>NUCLEOTIDE SEQUENCE</scope>
    <source>
        <strain evidence="3">PL_HMW_Pooled</strain>
    </source>
</reference>
<evidence type="ECO:0000256" key="1">
    <source>
        <dbReference type="SAM" id="MobiDB-lite"/>
    </source>
</evidence>
<dbReference type="InterPro" id="IPR036047">
    <property type="entry name" value="F-box-like_dom_sf"/>
</dbReference>
<dbReference type="SUPFAM" id="SSF81383">
    <property type="entry name" value="F-box domain"/>
    <property type="match status" value="1"/>
</dbReference>
<dbReference type="Proteomes" id="UP001219518">
    <property type="component" value="Unassembled WGS sequence"/>
</dbReference>
<keyword evidence="4" id="KW-1185">Reference proteome</keyword>
<feature type="region of interest" description="Disordered" evidence="1">
    <location>
        <begin position="59"/>
        <end position="80"/>
    </location>
</feature>
<name>A0AAE1LAJ1_9NEOP</name>
<dbReference type="Gene3D" id="3.40.1000.30">
    <property type="match status" value="1"/>
</dbReference>
<evidence type="ECO:0000313" key="4">
    <source>
        <dbReference type="Proteomes" id="UP001219518"/>
    </source>
</evidence>
<sequence length="365" mass="39950">MAETSEGRNNCTEPENDTGKSTGTEAQRAAEPEPEPSLLLGEVPQPRHVTRLLEWVASREADQQQDGEEEKEDEEMQGAGSGVGVGMDALFALLCVLAVETGFVPLGLEADGLLPTPRGDASAANLRALRRLPRGWRRDRYDVALSLGADPGPAARLLGDACSDILIANLVVDEPEPGAAAFSVGLSPADYLGDDGMPLGAAAAAALSRRFKDAVAAPARAAVLCGRGVCNPSLQGLPAELQVKVARLLPSAEDLYHLAATCRSLAPLLRDPVVWRALVIRRFGRLYRNEMHRRFRKPELPPPDWRQLYRVELEVLQQGWRQQDWGPQLARRRLQSALSLDRRPSDRPLRAPSRWENPYDLFNGL</sequence>
<feature type="domain" description="F-box" evidence="2">
    <location>
        <begin position="231"/>
        <end position="278"/>
    </location>
</feature>
<comment type="caution">
    <text evidence="3">The sequence shown here is derived from an EMBL/GenBank/DDBJ whole genome shotgun (WGS) entry which is preliminary data.</text>
</comment>
<dbReference type="Gene3D" id="1.20.1280.50">
    <property type="match status" value="1"/>
</dbReference>
<dbReference type="InterPro" id="IPR001810">
    <property type="entry name" value="F-box_dom"/>
</dbReference>
<feature type="region of interest" description="Disordered" evidence="1">
    <location>
        <begin position="1"/>
        <end position="45"/>
    </location>
</feature>
<feature type="compositionally biased region" description="Polar residues" evidence="1">
    <location>
        <begin position="7"/>
        <end position="25"/>
    </location>
</feature>
<dbReference type="PROSITE" id="PS50181">
    <property type="entry name" value="FBOX"/>
    <property type="match status" value="1"/>
</dbReference>
<feature type="compositionally biased region" description="Acidic residues" evidence="1">
    <location>
        <begin position="63"/>
        <end position="76"/>
    </location>
</feature>
<dbReference type="Pfam" id="PF12937">
    <property type="entry name" value="F-box-like"/>
    <property type="match status" value="1"/>
</dbReference>
<reference evidence="3" key="1">
    <citation type="submission" date="2021-07" db="EMBL/GenBank/DDBJ databases">
        <authorList>
            <person name="Catto M.A."/>
            <person name="Jacobson A."/>
            <person name="Kennedy G."/>
            <person name="Labadie P."/>
            <person name="Hunt B.G."/>
            <person name="Srinivasan R."/>
        </authorList>
    </citation>
    <scope>NUCLEOTIDE SEQUENCE</scope>
    <source>
        <strain evidence="3">PL_HMW_Pooled</strain>
        <tissue evidence="3">Head</tissue>
    </source>
</reference>
<dbReference type="AlphaFoldDB" id="A0AAE1LAJ1"/>
<accession>A0AAE1LAJ1</accession>
<protein>
    <submittedName>
        <fullName evidence="3">F-box only protein 7</fullName>
    </submittedName>
</protein>
<gene>
    <name evidence="3" type="ORF">KUF71_021935</name>
</gene>
<dbReference type="EMBL" id="JAHWGI010000292">
    <property type="protein sequence ID" value="KAK3912365.1"/>
    <property type="molecule type" value="Genomic_DNA"/>
</dbReference>
<evidence type="ECO:0000259" key="2">
    <source>
        <dbReference type="PROSITE" id="PS50181"/>
    </source>
</evidence>
<proteinExistence type="predicted"/>
<evidence type="ECO:0000313" key="3">
    <source>
        <dbReference type="EMBL" id="KAK3912365.1"/>
    </source>
</evidence>
<organism evidence="3 4">
    <name type="scientific">Frankliniella fusca</name>
    <dbReference type="NCBI Taxonomy" id="407009"/>
    <lineage>
        <taxon>Eukaryota</taxon>
        <taxon>Metazoa</taxon>
        <taxon>Ecdysozoa</taxon>
        <taxon>Arthropoda</taxon>
        <taxon>Hexapoda</taxon>
        <taxon>Insecta</taxon>
        <taxon>Pterygota</taxon>
        <taxon>Neoptera</taxon>
        <taxon>Paraneoptera</taxon>
        <taxon>Thysanoptera</taxon>
        <taxon>Terebrantia</taxon>
        <taxon>Thripoidea</taxon>
        <taxon>Thripidae</taxon>
        <taxon>Frankliniella</taxon>
    </lineage>
</organism>